<organism evidence="1 2">
    <name type="scientific">Actinomyces lilanjuaniae</name>
    <dbReference type="NCBI Taxonomy" id="2321394"/>
    <lineage>
        <taxon>Bacteria</taxon>
        <taxon>Bacillati</taxon>
        <taxon>Actinomycetota</taxon>
        <taxon>Actinomycetes</taxon>
        <taxon>Actinomycetales</taxon>
        <taxon>Actinomycetaceae</taxon>
        <taxon>Actinomyces</taxon>
    </lineage>
</organism>
<evidence type="ECO:0000313" key="1">
    <source>
        <dbReference type="EMBL" id="AYD88931.1"/>
    </source>
</evidence>
<dbReference type="Proteomes" id="UP000273001">
    <property type="component" value="Chromosome"/>
</dbReference>
<dbReference type="EMBL" id="CP032514">
    <property type="protein sequence ID" value="AYD88931.1"/>
    <property type="molecule type" value="Genomic_DNA"/>
</dbReference>
<protein>
    <submittedName>
        <fullName evidence="1">Uncharacterized protein</fullName>
    </submittedName>
</protein>
<gene>
    <name evidence="1" type="ORF">D5R93_00610</name>
</gene>
<proteinExistence type="predicted"/>
<keyword evidence="2" id="KW-1185">Reference proteome</keyword>
<name>A0ABM6Z132_9ACTO</name>
<evidence type="ECO:0000313" key="2">
    <source>
        <dbReference type="Proteomes" id="UP000273001"/>
    </source>
</evidence>
<reference evidence="1 2" key="1">
    <citation type="submission" date="2018-09" db="EMBL/GenBank/DDBJ databases">
        <authorList>
            <person name="Li J."/>
        </authorList>
    </citation>
    <scope>NUCLEOTIDE SEQUENCE [LARGE SCALE GENOMIC DNA]</scope>
    <source>
        <strain evidence="1 2">2129</strain>
    </source>
</reference>
<accession>A0ABM6Z132</accession>
<sequence>MAESIPVGHTRSMTRATTIKVETSTRDAVLALAKRQGVTMDVAIRTMTEAAERELRFADLKAAMEANPPDEAYLAELADWESDAWS</sequence>